<dbReference type="GO" id="GO:0022857">
    <property type="term" value="F:transmembrane transporter activity"/>
    <property type="evidence" value="ECO:0007669"/>
    <property type="project" value="InterPro"/>
</dbReference>
<protein>
    <submittedName>
        <fullName evidence="7">MFS transporter</fullName>
    </submittedName>
</protein>
<keyword evidence="3" id="KW-0812">Transmembrane</keyword>
<dbReference type="PANTHER" id="PTHR23519">
    <property type="entry name" value="AUTOPHAGY-RELATED PROTEIN 22"/>
    <property type="match status" value="1"/>
</dbReference>
<dbReference type="Pfam" id="PF11700">
    <property type="entry name" value="ATG22"/>
    <property type="match status" value="1"/>
</dbReference>
<dbReference type="Proteomes" id="UP000462362">
    <property type="component" value="Unassembled WGS sequence"/>
</dbReference>
<proteinExistence type="predicted"/>
<organism evidence="7 8">
    <name type="scientific">Parasutterella excrementihominis</name>
    <dbReference type="NCBI Taxonomy" id="487175"/>
    <lineage>
        <taxon>Bacteria</taxon>
        <taxon>Pseudomonadati</taxon>
        <taxon>Pseudomonadota</taxon>
        <taxon>Betaproteobacteria</taxon>
        <taxon>Burkholderiales</taxon>
        <taxon>Sutterellaceae</taxon>
        <taxon>Parasutterella</taxon>
    </lineage>
</organism>
<keyword evidence="2" id="KW-0813">Transport</keyword>
<evidence type="ECO:0000313" key="7">
    <source>
        <dbReference type="EMBL" id="MTU42691.1"/>
    </source>
</evidence>
<evidence type="ECO:0000256" key="1">
    <source>
        <dbReference type="ARBA" id="ARBA00004127"/>
    </source>
</evidence>
<dbReference type="InterPro" id="IPR020846">
    <property type="entry name" value="MFS_dom"/>
</dbReference>
<dbReference type="InterPro" id="IPR024671">
    <property type="entry name" value="Atg22-like"/>
</dbReference>
<accession>A0A6I3S2J9</accession>
<name>A0A6I3S2J9_9BURK</name>
<feature type="domain" description="Major facilitator superfamily (MFS) profile" evidence="6">
    <location>
        <begin position="189"/>
        <end position="426"/>
    </location>
</feature>
<comment type="subcellular location">
    <subcellularLocation>
        <location evidence="1">Endomembrane system</location>
        <topology evidence="1">Multi-pass membrane protein</topology>
    </subcellularLocation>
</comment>
<evidence type="ECO:0000256" key="2">
    <source>
        <dbReference type="ARBA" id="ARBA00022448"/>
    </source>
</evidence>
<sequence>MDSGKNFLMPGVSKREVLAWASYDFANSGYTTVILTAVYNAFFVSVVAENAVWATFAWTLTITLSNLLSIAVIPVISALADAKANKRFWLAVMTGICCMSTATLAYTGPGTLASAVFLIVISNTAFNAGVSLNSAFLSELAKPEAFGKVSGWGWSFGYLGGIVSLAACLLIVFEGQKAGLPADVYVPYTAMSTATIFFVMALPMLLYVKERSKPKNISFEKTFKRIRQESVDSFKLLKRYPEFLKFCVCGLFYQAGIAVVITLSAVYAQLVMKFTTAQTITLILVVNITAAIGAFVFGYVQDRLGHKKTLALTILLWIIMGVMAAFSHGPVSFWIAANIAGIAMGSSQSAGRAVVAVFAPAGELAQFYSAWNVAVWGANVLGPITYGTVTWLTSGDQRTAILVTTLFFVIGLLILRRVHLPSKTVC</sequence>
<gene>
    <name evidence="7" type="ORF">GMD42_03445</name>
</gene>
<keyword evidence="4" id="KW-1133">Transmembrane helix</keyword>
<comment type="caution">
    <text evidence="7">The sequence shown here is derived from an EMBL/GenBank/DDBJ whole genome shotgun (WGS) entry which is preliminary data.</text>
</comment>
<evidence type="ECO:0000256" key="4">
    <source>
        <dbReference type="ARBA" id="ARBA00022989"/>
    </source>
</evidence>
<evidence type="ECO:0000313" key="8">
    <source>
        <dbReference type="Proteomes" id="UP000462362"/>
    </source>
</evidence>
<evidence type="ECO:0000259" key="6">
    <source>
        <dbReference type="PROSITE" id="PS50850"/>
    </source>
</evidence>
<dbReference type="AlphaFoldDB" id="A0A6I3S2J9"/>
<evidence type="ECO:0000256" key="5">
    <source>
        <dbReference type="ARBA" id="ARBA00023136"/>
    </source>
</evidence>
<dbReference type="InterPro" id="IPR050495">
    <property type="entry name" value="ATG22/LtaA_families"/>
</dbReference>
<dbReference type="GeneID" id="43349508"/>
<dbReference type="EMBL" id="WNCL01000007">
    <property type="protein sequence ID" value="MTU42691.1"/>
    <property type="molecule type" value="Genomic_DNA"/>
</dbReference>
<dbReference type="PROSITE" id="PS50850">
    <property type="entry name" value="MFS"/>
    <property type="match status" value="1"/>
</dbReference>
<dbReference type="InterPro" id="IPR036259">
    <property type="entry name" value="MFS_trans_sf"/>
</dbReference>
<dbReference type="PANTHER" id="PTHR23519:SF1">
    <property type="entry name" value="AUTOPHAGY-RELATED PROTEIN 22"/>
    <property type="match status" value="1"/>
</dbReference>
<dbReference type="GO" id="GO:0012505">
    <property type="term" value="C:endomembrane system"/>
    <property type="evidence" value="ECO:0007669"/>
    <property type="project" value="UniProtKB-SubCell"/>
</dbReference>
<reference evidence="7 8" key="1">
    <citation type="journal article" date="2019" name="Nat. Med.">
        <title>A library of human gut bacterial isolates paired with longitudinal multiomics data enables mechanistic microbiome research.</title>
        <authorList>
            <person name="Poyet M."/>
            <person name="Groussin M."/>
            <person name="Gibbons S.M."/>
            <person name="Avila-Pacheco J."/>
            <person name="Jiang X."/>
            <person name="Kearney S.M."/>
            <person name="Perrotta A.R."/>
            <person name="Berdy B."/>
            <person name="Zhao S."/>
            <person name="Lieberman T.D."/>
            <person name="Swanson P.K."/>
            <person name="Smith M."/>
            <person name="Roesemann S."/>
            <person name="Alexander J.E."/>
            <person name="Rich S.A."/>
            <person name="Livny J."/>
            <person name="Vlamakis H."/>
            <person name="Clish C."/>
            <person name="Bullock K."/>
            <person name="Deik A."/>
            <person name="Scott J."/>
            <person name="Pierce K.A."/>
            <person name="Xavier R.J."/>
            <person name="Alm E.J."/>
        </authorList>
    </citation>
    <scope>NUCLEOTIDE SEQUENCE [LARGE SCALE GENOMIC DNA]</scope>
    <source>
        <strain evidence="7 8">BIOML-A2</strain>
    </source>
</reference>
<dbReference type="Gene3D" id="1.20.1250.20">
    <property type="entry name" value="MFS general substrate transporter like domains"/>
    <property type="match status" value="2"/>
</dbReference>
<keyword evidence="5" id="KW-0472">Membrane</keyword>
<dbReference type="RefSeq" id="WP_008864767.1">
    <property type="nucleotide sequence ID" value="NZ_CAMSPD010000004.1"/>
</dbReference>
<dbReference type="SUPFAM" id="SSF103473">
    <property type="entry name" value="MFS general substrate transporter"/>
    <property type="match status" value="1"/>
</dbReference>
<evidence type="ECO:0000256" key="3">
    <source>
        <dbReference type="ARBA" id="ARBA00022692"/>
    </source>
</evidence>